<proteinExistence type="predicted"/>
<dbReference type="GO" id="GO:0000977">
    <property type="term" value="F:RNA polymerase II transcription regulatory region sequence-specific DNA binding"/>
    <property type="evidence" value="ECO:0007669"/>
    <property type="project" value="TreeGrafter"/>
</dbReference>
<dbReference type="GO" id="GO:0008270">
    <property type="term" value="F:zinc ion binding"/>
    <property type="evidence" value="ECO:0007669"/>
    <property type="project" value="InterPro"/>
</dbReference>
<dbReference type="RefSeq" id="XP_065822875.1">
    <property type="nucleotide sequence ID" value="XM_065966803.1"/>
</dbReference>
<dbReference type="PROSITE" id="PS50048">
    <property type="entry name" value="ZN2_CY6_FUNGAL_2"/>
    <property type="match status" value="1"/>
</dbReference>
<reference evidence="3" key="1">
    <citation type="submission" date="2017-08" db="EMBL/GenBank/DDBJ databases">
        <authorList>
            <person name="Cuomo C."/>
            <person name="Billmyre B."/>
            <person name="Heitman J."/>
        </authorList>
    </citation>
    <scope>NUCLEOTIDE SEQUENCE</scope>
    <source>
        <strain evidence="3">CBS 12478</strain>
    </source>
</reference>
<dbReference type="PROSITE" id="PS00463">
    <property type="entry name" value="ZN2_CY6_FUNGAL_1"/>
    <property type="match status" value="1"/>
</dbReference>
<evidence type="ECO:0000256" key="1">
    <source>
        <dbReference type="SAM" id="MobiDB-lite"/>
    </source>
</evidence>
<feature type="compositionally biased region" description="Basic residues" evidence="1">
    <location>
        <begin position="40"/>
        <end position="59"/>
    </location>
</feature>
<accession>A0AAJ8LF88</accession>
<feature type="region of interest" description="Disordered" evidence="1">
    <location>
        <begin position="122"/>
        <end position="201"/>
    </location>
</feature>
<gene>
    <name evidence="3" type="ORF">CI109_100489</name>
</gene>
<sequence length="327" mass="35602">MATANKGPLVDLKPDISSYSHGQDGMSSTESEGVAGPSSGRRKKPSMTKRTSSSHHHHDHHDDTGAESDDGHHHGDEPRKKRSKRSTGKACVYCRRSHMVCEGGRPCERCIKREIPHLCRDFTPPPHHPHHSDHKHERTRTTSPHLEELPAIQEPLPPQPQPVLSSNQPPQLPPQQLPPIYSDPNFPPTWPLLPDSNGQITFSSAPMEQQLSNPGTSTVPAPSWHNDDSELAALNKFMKDLGVPNLPTDFLAFMNQLEGQDPNGLAVTSLVDDLTTGSITPTDSNGVFPTPPQGPSSATKQFVAPPPSLKGKGRDASGSKLSHMSRM</sequence>
<feature type="compositionally biased region" description="Polar residues" evidence="1">
    <location>
        <begin position="277"/>
        <end position="287"/>
    </location>
</feature>
<dbReference type="GO" id="GO:0000981">
    <property type="term" value="F:DNA-binding transcription factor activity, RNA polymerase II-specific"/>
    <property type="evidence" value="ECO:0007669"/>
    <property type="project" value="InterPro"/>
</dbReference>
<dbReference type="Pfam" id="PF00172">
    <property type="entry name" value="Zn_clus"/>
    <property type="match status" value="1"/>
</dbReference>
<feature type="region of interest" description="Disordered" evidence="1">
    <location>
        <begin position="1"/>
        <end position="89"/>
    </location>
</feature>
<protein>
    <recommendedName>
        <fullName evidence="2">Zn(2)-C6 fungal-type domain-containing protein</fullName>
    </recommendedName>
</protein>
<dbReference type="GeneID" id="90829885"/>
<dbReference type="Gene3D" id="4.10.240.10">
    <property type="entry name" value="Zn(2)-C6 fungal-type DNA-binding domain"/>
    <property type="match status" value="1"/>
</dbReference>
<dbReference type="AlphaFoldDB" id="A0AAJ8LF88"/>
<reference evidence="3" key="2">
    <citation type="submission" date="2024-01" db="EMBL/GenBank/DDBJ databases">
        <title>Comparative genomics of Cryptococcus and Kwoniella reveals pathogenesis evolution and contrasting modes of karyotype evolution via chromosome fusion or intercentromeric recombination.</title>
        <authorList>
            <person name="Coelho M.A."/>
            <person name="David-Palma M."/>
            <person name="Shea T."/>
            <person name="Bowers K."/>
            <person name="McGinley-Smith S."/>
            <person name="Mohammad A.W."/>
            <person name="Gnirke A."/>
            <person name="Yurkov A.M."/>
            <person name="Nowrousian M."/>
            <person name="Sun S."/>
            <person name="Cuomo C.A."/>
            <person name="Heitman J."/>
        </authorList>
    </citation>
    <scope>NUCLEOTIDE SEQUENCE</scope>
    <source>
        <strain evidence="3">CBS 12478</strain>
    </source>
</reference>
<evidence type="ECO:0000313" key="3">
    <source>
        <dbReference type="EMBL" id="WWD16064.1"/>
    </source>
</evidence>
<keyword evidence="4" id="KW-1185">Reference proteome</keyword>
<feature type="domain" description="Zn(2)-C6 fungal-type" evidence="2">
    <location>
        <begin position="90"/>
        <end position="121"/>
    </location>
</feature>
<feature type="compositionally biased region" description="Polar residues" evidence="1">
    <location>
        <begin position="17"/>
        <end position="31"/>
    </location>
</feature>
<feature type="region of interest" description="Disordered" evidence="1">
    <location>
        <begin position="277"/>
        <end position="327"/>
    </location>
</feature>
<evidence type="ECO:0000313" key="4">
    <source>
        <dbReference type="Proteomes" id="UP000322225"/>
    </source>
</evidence>
<organism evidence="3 4">
    <name type="scientific">Kwoniella shandongensis</name>
    <dbReference type="NCBI Taxonomy" id="1734106"/>
    <lineage>
        <taxon>Eukaryota</taxon>
        <taxon>Fungi</taxon>
        <taxon>Dikarya</taxon>
        <taxon>Basidiomycota</taxon>
        <taxon>Agaricomycotina</taxon>
        <taxon>Tremellomycetes</taxon>
        <taxon>Tremellales</taxon>
        <taxon>Cryptococcaceae</taxon>
        <taxon>Kwoniella</taxon>
    </lineage>
</organism>
<dbReference type="PANTHER" id="PTHR31986">
    <property type="entry name" value="REGULATOR OF DRUG SENSITIVITY 2"/>
    <property type="match status" value="1"/>
</dbReference>
<dbReference type="CDD" id="cd00067">
    <property type="entry name" value="GAL4"/>
    <property type="match status" value="1"/>
</dbReference>
<dbReference type="EMBL" id="CP144051">
    <property type="protein sequence ID" value="WWD16064.1"/>
    <property type="molecule type" value="Genomic_DNA"/>
</dbReference>
<feature type="compositionally biased region" description="Basic and acidic residues" evidence="1">
    <location>
        <begin position="134"/>
        <end position="148"/>
    </location>
</feature>
<dbReference type="SUPFAM" id="SSF57701">
    <property type="entry name" value="Zn2/Cys6 DNA-binding domain"/>
    <property type="match status" value="1"/>
</dbReference>
<dbReference type="Proteomes" id="UP000322225">
    <property type="component" value="Chromosome 1"/>
</dbReference>
<dbReference type="GO" id="GO:0005634">
    <property type="term" value="C:nucleus"/>
    <property type="evidence" value="ECO:0007669"/>
    <property type="project" value="TreeGrafter"/>
</dbReference>
<name>A0AAJ8LF88_9TREE</name>
<dbReference type="InterPro" id="IPR001138">
    <property type="entry name" value="Zn2Cys6_DnaBD"/>
</dbReference>
<dbReference type="KEGG" id="ksn:90829885"/>
<evidence type="ECO:0000259" key="2">
    <source>
        <dbReference type="PROSITE" id="PS50048"/>
    </source>
</evidence>
<dbReference type="InterPro" id="IPR036864">
    <property type="entry name" value="Zn2-C6_fun-type_DNA-bd_sf"/>
</dbReference>
<feature type="compositionally biased region" description="Basic and acidic residues" evidence="1">
    <location>
        <begin position="60"/>
        <end position="79"/>
    </location>
</feature>
<dbReference type="PANTHER" id="PTHR31986:SF7">
    <property type="entry name" value="REGULATOR OF DRUG SENSITIVITY 2"/>
    <property type="match status" value="1"/>
</dbReference>
<dbReference type="InterPro" id="IPR053045">
    <property type="entry name" value="Zinc_cluster_trans_reg"/>
</dbReference>
<dbReference type="SMART" id="SM00066">
    <property type="entry name" value="GAL4"/>
    <property type="match status" value="1"/>
</dbReference>